<gene>
    <name evidence="2" type="ORF">OA50_05119</name>
</gene>
<keyword evidence="1" id="KW-0472">Membrane</keyword>
<reference evidence="2 3" key="1">
    <citation type="submission" date="2014-10" db="EMBL/GenBank/DDBJ databases">
        <title>Genome sequence of Ponticoccus sp. strain UMTAT08 isolated from clonal culture of toxic dinoflagellate Alexandrium tamiyavanichii.</title>
        <authorList>
            <person name="Gan H.Y."/>
            <person name="Muhd D.-D."/>
            <person name="Mohd Noor M.E."/>
            <person name="Yeong Y.S."/>
            <person name="Usup G."/>
        </authorList>
    </citation>
    <scope>NUCLEOTIDE SEQUENCE [LARGE SCALE GENOMIC DNA]</scope>
    <source>
        <strain evidence="2 3">UMTAT08</strain>
    </source>
</reference>
<evidence type="ECO:0000256" key="1">
    <source>
        <dbReference type="SAM" id="Phobius"/>
    </source>
</evidence>
<feature type="transmembrane region" description="Helical" evidence="1">
    <location>
        <begin position="15"/>
        <end position="33"/>
    </location>
</feature>
<protein>
    <submittedName>
        <fullName evidence="2">Uncharacterized protein</fullName>
    </submittedName>
</protein>
<keyword evidence="3" id="KW-1185">Reference proteome</keyword>
<dbReference type="EMBL" id="JSUQ01000028">
    <property type="protein sequence ID" value="KHQ50271.1"/>
    <property type="molecule type" value="Genomic_DNA"/>
</dbReference>
<keyword evidence="1" id="KW-1133">Transmembrane helix</keyword>
<dbReference type="RefSeq" id="WP_162846280.1">
    <property type="nucleotide sequence ID" value="NZ_FMZI01000011.1"/>
</dbReference>
<evidence type="ECO:0000313" key="3">
    <source>
        <dbReference type="Proteomes" id="UP000030960"/>
    </source>
</evidence>
<dbReference type="AlphaFoldDB" id="A0A0B3S0Y2"/>
<evidence type="ECO:0000313" key="2">
    <source>
        <dbReference type="EMBL" id="KHQ50271.1"/>
    </source>
</evidence>
<dbReference type="Proteomes" id="UP000030960">
    <property type="component" value="Unassembled WGS sequence"/>
</dbReference>
<organism evidence="2 3">
    <name type="scientific">Mameliella alba</name>
    <dbReference type="NCBI Taxonomy" id="561184"/>
    <lineage>
        <taxon>Bacteria</taxon>
        <taxon>Pseudomonadati</taxon>
        <taxon>Pseudomonadota</taxon>
        <taxon>Alphaproteobacteria</taxon>
        <taxon>Rhodobacterales</taxon>
        <taxon>Roseobacteraceae</taxon>
        <taxon>Mameliella</taxon>
    </lineage>
</organism>
<sequence length="47" mass="5309">MADVSHTRRTLQCSWDRILVLILMALLAALLPHDDTPTQPVHTEEAE</sequence>
<keyword evidence="1" id="KW-0812">Transmembrane</keyword>
<proteinExistence type="predicted"/>
<accession>A0A0B3S0Y2</accession>
<name>A0A0B3S0Y2_9RHOB</name>
<comment type="caution">
    <text evidence="2">The sequence shown here is derived from an EMBL/GenBank/DDBJ whole genome shotgun (WGS) entry which is preliminary data.</text>
</comment>